<dbReference type="AlphaFoldDB" id="A0A0K9PG34"/>
<keyword evidence="5" id="KW-1185">Reference proteome</keyword>
<feature type="compositionally biased region" description="Polar residues" evidence="1">
    <location>
        <begin position="480"/>
        <end position="492"/>
    </location>
</feature>
<dbReference type="Pfam" id="PF14383">
    <property type="entry name" value="VARLMGL"/>
    <property type="match status" value="1"/>
</dbReference>
<dbReference type="InterPro" id="IPR032795">
    <property type="entry name" value="DUF3741-assoc"/>
</dbReference>
<evidence type="ECO:0000313" key="4">
    <source>
        <dbReference type="EMBL" id="KMZ67939.1"/>
    </source>
</evidence>
<dbReference type="Pfam" id="PF14309">
    <property type="entry name" value="DUF4378"/>
    <property type="match status" value="1"/>
</dbReference>
<feature type="domain" description="DUF4378" evidence="2">
    <location>
        <begin position="526"/>
        <end position="696"/>
    </location>
</feature>
<organism evidence="4 5">
    <name type="scientific">Zostera marina</name>
    <name type="common">Eelgrass</name>
    <dbReference type="NCBI Taxonomy" id="29655"/>
    <lineage>
        <taxon>Eukaryota</taxon>
        <taxon>Viridiplantae</taxon>
        <taxon>Streptophyta</taxon>
        <taxon>Embryophyta</taxon>
        <taxon>Tracheophyta</taxon>
        <taxon>Spermatophyta</taxon>
        <taxon>Magnoliopsida</taxon>
        <taxon>Liliopsida</taxon>
        <taxon>Zosteraceae</taxon>
        <taxon>Zostera</taxon>
    </lineage>
</organism>
<evidence type="ECO:0000313" key="5">
    <source>
        <dbReference type="Proteomes" id="UP000036987"/>
    </source>
</evidence>
<dbReference type="InterPro" id="IPR025486">
    <property type="entry name" value="DUF4378"/>
</dbReference>
<reference evidence="5" key="1">
    <citation type="journal article" date="2016" name="Nature">
        <title>The genome of the seagrass Zostera marina reveals angiosperm adaptation to the sea.</title>
        <authorList>
            <person name="Olsen J.L."/>
            <person name="Rouze P."/>
            <person name="Verhelst B."/>
            <person name="Lin Y.-C."/>
            <person name="Bayer T."/>
            <person name="Collen J."/>
            <person name="Dattolo E."/>
            <person name="De Paoli E."/>
            <person name="Dittami S."/>
            <person name="Maumus F."/>
            <person name="Michel G."/>
            <person name="Kersting A."/>
            <person name="Lauritano C."/>
            <person name="Lohaus R."/>
            <person name="Toepel M."/>
            <person name="Tonon T."/>
            <person name="Vanneste K."/>
            <person name="Amirebrahimi M."/>
            <person name="Brakel J."/>
            <person name="Bostroem C."/>
            <person name="Chovatia M."/>
            <person name="Grimwood J."/>
            <person name="Jenkins J.W."/>
            <person name="Jueterbock A."/>
            <person name="Mraz A."/>
            <person name="Stam W.T."/>
            <person name="Tice H."/>
            <person name="Bornberg-Bauer E."/>
            <person name="Green P.J."/>
            <person name="Pearson G.A."/>
            <person name="Procaccini G."/>
            <person name="Duarte C.M."/>
            <person name="Schmutz J."/>
            <person name="Reusch T.B.H."/>
            <person name="Van de Peer Y."/>
        </authorList>
    </citation>
    <scope>NUCLEOTIDE SEQUENCE [LARGE SCALE GENOMIC DNA]</scope>
    <source>
        <strain evidence="5">cv. Finnish</strain>
    </source>
</reference>
<feature type="domain" description="DUF3741" evidence="3">
    <location>
        <begin position="65"/>
        <end position="81"/>
    </location>
</feature>
<feature type="region of interest" description="Disordered" evidence="1">
    <location>
        <begin position="79"/>
        <end position="110"/>
    </location>
</feature>
<dbReference type="PANTHER" id="PTHR40836">
    <property type="entry name" value="RB1-INDUCIBLE COILED-COIL PROTEIN"/>
    <property type="match status" value="1"/>
</dbReference>
<name>A0A0K9PG34_ZOSMR</name>
<dbReference type="OrthoDB" id="446244at2759"/>
<dbReference type="PANTHER" id="PTHR40836:SF4">
    <property type="entry name" value="RB1-INDUCIBLE COILED-COIL PROTEIN"/>
    <property type="match status" value="1"/>
</dbReference>
<comment type="caution">
    <text evidence="4">The sequence shown here is derived from an EMBL/GenBank/DDBJ whole genome shotgun (WGS) entry which is preliminary data.</text>
</comment>
<evidence type="ECO:0000256" key="1">
    <source>
        <dbReference type="SAM" id="MobiDB-lite"/>
    </source>
</evidence>
<feature type="region of interest" description="Disordered" evidence="1">
    <location>
        <begin position="440"/>
        <end position="492"/>
    </location>
</feature>
<sequence length="704" mass="80446">MGGGLLHFLNLNHGGRRRKKPNKLKRYKDETSLCQEKNPFDGNTLMKTLIAEEMAHKSYSNIHSAPGVIARLMGIDSLPSKPNPDTPVPIQSNQAPYCSGRKSRSREHPQEEILQKFKREFETWQTCKTWEEQEKSSHGVHKNEQVINLKPLTNARTNQITLHPEQCQLSPSGAITPGTTFSTSPTRIVLLKPNYENTVINDTDENWSGGLSSFGRAAHTQMKMEDFLEKVTEKLMEVQGRSSRNSSYMYDQEMVIGSREIAQNIARQVRERFDSNDDIERMSLIRSESSRIYSSDSFDFNYIDSPQYQETEKLIRGLKNELGRNENSNEVGSRSSARSLERSLSAPVSGMRFRENRPLEHNRRRYEEVRSDKKSMKDGFDFKRRVSNLKHNLNINIKGKFFGKKVHASERNSKQDEAVVCENKSSSVLEVLRIIPNESLENSTEVPPSPVSVSSTCLDELSKASHPSPVSPLDTPFIEEQQSSQNSDENLPQTLDEISSCDIIPVAHDVNLNEDKYTSTDYDQEEAYVQNILIISGLYEWEESGNCALLRLETLAQPLERWVFEEVEEAFSNEYYKENGRDDNDESFADRKILFGLVNEALPNVLKRFVVNGIGSCRHLLTSTIPHGNNLFEDVWNEIQNLTHVMVEEEEELEYYLESLAACDVGKVPWPLMMEGETCRVGTEVEVFVLDQLIEDLVLELYYD</sequence>
<gene>
    <name evidence="4" type="ORF">ZOSMA_251G00100</name>
</gene>
<protein>
    <recommendedName>
        <fullName evidence="6">DUF4378 domain-containing protein</fullName>
    </recommendedName>
</protein>
<feature type="region of interest" description="Disordered" evidence="1">
    <location>
        <begin position="320"/>
        <end position="347"/>
    </location>
</feature>
<dbReference type="OMA" id="WINPRHT"/>
<feature type="compositionally biased region" description="Low complexity" evidence="1">
    <location>
        <begin position="333"/>
        <end position="346"/>
    </location>
</feature>
<accession>A0A0K9PG34</accession>
<evidence type="ECO:0000259" key="2">
    <source>
        <dbReference type="Pfam" id="PF14309"/>
    </source>
</evidence>
<evidence type="ECO:0000259" key="3">
    <source>
        <dbReference type="Pfam" id="PF14383"/>
    </source>
</evidence>
<evidence type="ECO:0008006" key="6">
    <source>
        <dbReference type="Google" id="ProtNLM"/>
    </source>
</evidence>
<dbReference type="Proteomes" id="UP000036987">
    <property type="component" value="Unassembled WGS sequence"/>
</dbReference>
<proteinExistence type="predicted"/>
<dbReference type="EMBL" id="LFYR01000869">
    <property type="protein sequence ID" value="KMZ67939.1"/>
    <property type="molecule type" value="Genomic_DNA"/>
</dbReference>